<evidence type="ECO:0000256" key="1">
    <source>
        <dbReference type="ARBA" id="ARBA00004418"/>
    </source>
</evidence>
<keyword evidence="8 14" id="KW-0574">Periplasm</keyword>
<comment type="cofactor">
    <cofactor evidence="16">
        <name>heme</name>
        <dbReference type="ChEBI" id="CHEBI:30413"/>
    </cofactor>
    <text evidence="16">Binds 2 heme groups per subunit.</text>
</comment>
<dbReference type="Gene3D" id="1.10.760.10">
    <property type="entry name" value="Cytochrome c-like domain"/>
    <property type="match status" value="2"/>
</dbReference>
<keyword evidence="9 14" id="KW-0249">Electron transport</keyword>
<feature type="active site" description="Cysteine persulfide intermediate" evidence="15">
    <location>
        <position position="231"/>
    </location>
</feature>
<feature type="binding site" description="axial binding residue" evidence="17">
    <location>
        <position position="183"/>
    </location>
    <ligand>
        <name>heme c</name>
        <dbReference type="ChEBI" id="CHEBI:61717"/>
        <label>2</label>
    </ligand>
    <ligandPart>
        <name>Fe</name>
        <dbReference type="ChEBI" id="CHEBI:18248"/>
    </ligandPart>
</feature>
<dbReference type="KEGG" id="pwu:A8O14_04430"/>
<protein>
    <recommendedName>
        <fullName evidence="14">SoxAX cytochrome complex subunit A</fullName>
        <ecNumber evidence="14">2.8.5.2</ecNumber>
    </recommendedName>
    <alternativeName>
        <fullName evidence="14">Protein SoxA</fullName>
    </alternativeName>
    <alternativeName>
        <fullName evidence="14">Sulfur oxidizing protein A</fullName>
    </alternativeName>
    <alternativeName>
        <fullName evidence="14">Thiosulfate-oxidizing multienzyme system protein SoxA</fullName>
    </alternativeName>
</protein>
<keyword evidence="10 14" id="KW-0408">Iron</keyword>
<organism evidence="20 21">
    <name type="scientific">Polynucleobacter wuianus</name>
    <dbReference type="NCBI Taxonomy" id="1743168"/>
    <lineage>
        <taxon>Bacteria</taxon>
        <taxon>Pseudomonadati</taxon>
        <taxon>Pseudomonadota</taxon>
        <taxon>Betaproteobacteria</taxon>
        <taxon>Burkholderiales</taxon>
        <taxon>Burkholderiaceae</taxon>
        <taxon>Polynucleobacter</taxon>
    </lineage>
</organism>
<comment type="catalytic activity">
    <reaction evidence="12 14">
        <text>L-cysteinyl-[SoxY protein] + thiosulfate + 2 Fe(III)-[cytochrome c] = S-sulfosulfanyl-L-cysteinyl-[SoxY protein] + 2 Fe(II)-[cytochrome c] + 2 H(+)</text>
        <dbReference type="Rhea" id="RHEA:56720"/>
        <dbReference type="Rhea" id="RHEA-COMP:10350"/>
        <dbReference type="Rhea" id="RHEA-COMP:14328"/>
        <dbReference type="Rhea" id="RHEA-COMP:14399"/>
        <dbReference type="Rhea" id="RHEA-COMP:14691"/>
        <dbReference type="ChEBI" id="CHEBI:15378"/>
        <dbReference type="ChEBI" id="CHEBI:29033"/>
        <dbReference type="ChEBI" id="CHEBI:29034"/>
        <dbReference type="ChEBI" id="CHEBI:29950"/>
        <dbReference type="ChEBI" id="CHEBI:33542"/>
        <dbReference type="ChEBI" id="CHEBI:139321"/>
        <dbReference type="EC" id="2.8.5.2"/>
    </reaction>
</comment>
<dbReference type="GO" id="GO:0019417">
    <property type="term" value="P:sulfur oxidation"/>
    <property type="evidence" value="ECO:0007669"/>
    <property type="project" value="InterPro"/>
</dbReference>
<comment type="subcellular location">
    <subcellularLocation>
        <location evidence="1 14">Periplasm</location>
    </subcellularLocation>
</comment>
<feature type="binding site" description="covalent" evidence="16">
    <location>
        <position position="182"/>
    </location>
    <ligand>
        <name>heme c</name>
        <dbReference type="ChEBI" id="CHEBI:61717"/>
        <label>2</label>
    </ligand>
</feature>
<dbReference type="InterPro" id="IPR025710">
    <property type="entry name" value="SoxA"/>
</dbReference>
<dbReference type="RefSeq" id="WP_068948423.1">
    <property type="nucleotide sequence ID" value="NZ_CP015922.1"/>
</dbReference>
<evidence type="ECO:0000256" key="16">
    <source>
        <dbReference type="PIRSR" id="PIRSR038455-2"/>
    </source>
</evidence>
<evidence type="ECO:0000256" key="8">
    <source>
        <dbReference type="ARBA" id="ARBA00022764"/>
    </source>
</evidence>
<dbReference type="EC" id="2.8.5.2" evidence="14"/>
<dbReference type="Pfam" id="PF21342">
    <property type="entry name" value="SoxA-TsdA_cyt-c"/>
    <property type="match status" value="1"/>
</dbReference>
<keyword evidence="4 14" id="KW-0349">Heme</keyword>
<dbReference type="AlphaFoldDB" id="A0A191UEN4"/>
<dbReference type="STRING" id="1743168.A8O14_04430"/>
<feature type="binding site" evidence="16">
    <location>
        <position position="227"/>
    </location>
    <ligand>
        <name>substrate</name>
    </ligand>
</feature>
<proteinExistence type="inferred from homology"/>
<dbReference type="PROSITE" id="PS51007">
    <property type="entry name" value="CYTC"/>
    <property type="match status" value="1"/>
</dbReference>
<dbReference type="GO" id="GO:0016669">
    <property type="term" value="F:oxidoreductase activity, acting on a sulfur group of donors, cytochrome as acceptor"/>
    <property type="evidence" value="ECO:0007669"/>
    <property type="project" value="InterPro"/>
</dbReference>
<keyword evidence="5 14" id="KW-0808">Transferase</keyword>
<feature type="binding site" description="axial binding residue" evidence="17">
    <location>
        <position position="231"/>
    </location>
    <ligand>
        <name>heme c</name>
        <dbReference type="ChEBI" id="CHEBI:61717"/>
        <label>2</label>
    </ligand>
    <ligandPart>
        <name>Fe</name>
        <dbReference type="ChEBI" id="CHEBI:18248"/>
    </ligandPart>
</feature>
<dbReference type="GO" id="GO:0046872">
    <property type="term" value="F:metal ion binding"/>
    <property type="evidence" value="ECO:0007669"/>
    <property type="project" value="UniProtKB-KW"/>
</dbReference>
<evidence type="ECO:0000256" key="12">
    <source>
        <dbReference type="ARBA" id="ARBA00048077"/>
    </source>
</evidence>
<dbReference type="NCBIfam" id="TIGR04484">
    <property type="entry name" value="thiosulf_SoxA"/>
    <property type="match status" value="1"/>
</dbReference>
<accession>A0A191UEN4</accession>
<keyword evidence="6 14" id="KW-0479">Metal-binding</keyword>
<evidence type="ECO:0000256" key="2">
    <source>
        <dbReference type="ARBA" id="ARBA00011530"/>
    </source>
</evidence>
<evidence type="ECO:0000259" key="19">
    <source>
        <dbReference type="PROSITE" id="PS51007"/>
    </source>
</evidence>
<feature type="chain" id="PRO_5008248089" description="SoxAX cytochrome complex subunit A" evidence="18">
    <location>
        <begin position="27"/>
        <end position="270"/>
    </location>
</feature>
<evidence type="ECO:0000256" key="14">
    <source>
        <dbReference type="PIRNR" id="PIRNR038455"/>
    </source>
</evidence>
<dbReference type="GO" id="GO:0016740">
    <property type="term" value="F:transferase activity"/>
    <property type="evidence" value="ECO:0007669"/>
    <property type="project" value="UniProtKB-KW"/>
</dbReference>
<feature type="domain" description="Cytochrome c" evidence="19">
    <location>
        <begin position="159"/>
        <end position="270"/>
    </location>
</feature>
<evidence type="ECO:0000256" key="9">
    <source>
        <dbReference type="ARBA" id="ARBA00022982"/>
    </source>
</evidence>
<keyword evidence="3 14" id="KW-0813">Transport</keyword>
<dbReference type="EMBL" id="CP015922">
    <property type="protein sequence ID" value="ANI99407.1"/>
    <property type="molecule type" value="Genomic_DNA"/>
</dbReference>
<evidence type="ECO:0000256" key="13">
    <source>
        <dbReference type="ARBA" id="ARBA00048423"/>
    </source>
</evidence>
<dbReference type="GO" id="GO:0042597">
    <property type="term" value="C:periplasmic space"/>
    <property type="evidence" value="ECO:0007669"/>
    <property type="project" value="UniProtKB-SubCell"/>
</dbReference>
<dbReference type="GO" id="GO:0070069">
    <property type="term" value="C:cytochrome complex"/>
    <property type="evidence" value="ECO:0007669"/>
    <property type="project" value="InterPro"/>
</dbReference>
<evidence type="ECO:0000256" key="4">
    <source>
        <dbReference type="ARBA" id="ARBA00022617"/>
    </source>
</evidence>
<evidence type="ECO:0000256" key="7">
    <source>
        <dbReference type="ARBA" id="ARBA00022729"/>
    </source>
</evidence>
<dbReference type="InterPro" id="IPR009056">
    <property type="entry name" value="Cyt_c-like_dom"/>
</dbReference>
<evidence type="ECO:0000256" key="10">
    <source>
        <dbReference type="ARBA" id="ARBA00023004"/>
    </source>
</evidence>
<evidence type="ECO:0000256" key="17">
    <source>
        <dbReference type="PIRSR" id="PIRSR038455-3"/>
    </source>
</evidence>
<evidence type="ECO:0000313" key="20">
    <source>
        <dbReference type="EMBL" id="ANI99407.1"/>
    </source>
</evidence>
<dbReference type="PIRSF" id="PIRSF038455">
    <property type="entry name" value="SoxA"/>
    <property type="match status" value="1"/>
</dbReference>
<gene>
    <name evidence="20" type="ORF">A8O14_04430</name>
</gene>
<feature type="binding site" description="covalent" evidence="16">
    <location>
        <position position="179"/>
    </location>
    <ligand>
        <name>heme c</name>
        <dbReference type="ChEBI" id="CHEBI:61717"/>
        <label>2</label>
    </ligand>
</feature>
<dbReference type="OrthoDB" id="9808312at2"/>
<keyword evidence="7 18" id="KW-0732">Signal</keyword>
<evidence type="ECO:0000256" key="6">
    <source>
        <dbReference type="ARBA" id="ARBA00022723"/>
    </source>
</evidence>
<dbReference type="InterPro" id="IPR036909">
    <property type="entry name" value="Cyt_c-like_dom_sf"/>
</dbReference>
<evidence type="ECO:0000256" key="3">
    <source>
        <dbReference type="ARBA" id="ARBA00022448"/>
    </source>
</evidence>
<evidence type="ECO:0000256" key="5">
    <source>
        <dbReference type="ARBA" id="ARBA00022679"/>
    </source>
</evidence>
<comment type="catalytic activity">
    <reaction evidence="13 14">
        <text>S-sulfanyl-L-cysteinyl-[SoxY protein] + thiosulfate + 2 Fe(III)-[cytochrome c] = S-(2-sulfodisulfanyl)-L-cysteinyl-[SoxY protein] + 2 Fe(II)-[cytochrome c] + 2 H(+)</text>
        <dbReference type="Rhea" id="RHEA:51224"/>
        <dbReference type="Rhea" id="RHEA-COMP:10350"/>
        <dbReference type="Rhea" id="RHEA-COMP:14399"/>
        <dbReference type="Rhea" id="RHEA-COMP:14689"/>
        <dbReference type="Rhea" id="RHEA-COMP:14690"/>
        <dbReference type="ChEBI" id="CHEBI:15378"/>
        <dbReference type="ChEBI" id="CHEBI:29033"/>
        <dbReference type="ChEBI" id="CHEBI:29034"/>
        <dbReference type="ChEBI" id="CHEBI:33542"/>
        <dbReference type="ChEBI" id="CHEBI:61963"/>
        <dbReference type="ChEBI" id="CHEBI:140664"/>
        <dbReference type="EC" id="2.8.5.2"/>
    </reaction>
</comment>
<dbReference type="Proteomes" id="UP000078463">
    <property type="component" value="Chromosome"/>
</dbReference>
<dbReference type="GO" id="GO:0009055">
    <property type="term" value="F:electron transfer activity"/>
    <property type="evidence" value="ECO:0007669"/>
    <property type="project" value="InterPro"/>
</dbReference>
<feature type="binding site" description="axial binding residue" evidence="17">
    <location>
        <position position="107"/>
    </location>
    <ligand>
        <name>heme c</name>
        <dbReference type="ChEBI" id="CHEBI:61717"/>
        <label>1</label>
    </ligand>
    <ligandPart>
        <name>Fe</name>
        <dbReference type="ChEBI" id="CHEBI:18248"/>
    </ligandPart>
</feature>
<feature type="binding site" description="covalent" evidence="16">
    <location>
        <position position="71"/>
    </location>
    <ligand>
        <name>heme c</name>
        <dbReference type="ChEBI" id="CHEBI:61717"/>
        <label>1</label>
    </ligand>
</feature>
<reference evidence="21" key="1">
    <citation type="submission" date="2016-05" db="EMBL/GenBank/DDBJ databases">
        <title>Polynucleobacter sp. QLW-P1FAT50C-4 genome.</title>
        <authorList>
            <person name="Hahn M.W."/>
        </authorList>
    </citation>
    <scope>NUCLEOTIDE SEQUENCE [LARGE SCALE GENOMIC DNA]</scope>
    <source>
        <strain evidence="21">QLW-P1FAT50C-4</strain>
    </source>
</reference>
<comment type="subunit">
    <text evidence="2 14">Heterodimer of SoxA and SoxX.</text>
</comment>
<evidence type="ECO:0000256" key="18">
    <source>
        <dbReference type="SAM" id="SignalP"/>
    </source>
</evidence>
<sequence>MQIKSRLFVKFVVASGILIGATTVFAQSTADEIAKYRQMIADGNPSELYEDAGAELWKKPAGPKNATLEKCNLGLGPGVIKGASAQLPRYFADTNKVQDLESRLITCMSTLQGISAQEIIGAPFQKDLKKDMDALVAYVVTASKDQKIKVSTKHPKEKEAYELGKRAFYFQGGPMDFSCATCHGSDGKRIRLQDLPNLTSQAGAAAGWGSWPAYRVSSGQFWTMGLRLNDCYRQQRFPFPIYGSDLLTAVSMYMAVNANGGTMQTPGLKR</sequence>
<keyword evidence="21" id="KW-1185">Reference proteome</keyword>
<name>A0A191UEN4_9BURK</name>
<dbReference type="GO" id="GO:0020037">
    <property type="term" value="F:heme binding"/>
    <property type="evidence" value="ECO:0007669"/>
    <property type="project" value="InterPro"/>
</dbReference>
<feature type="signal peptide" evidence="18">
    <location>
        <begin position="1"/>
        <end position="26"/>
    </location>
</feature>
<comment type="similarity">
    <text evidence="11 14">Belongs to the SoxA family.</text>
</comment>
<evidence type="ECO:0000256" key="15">
    <source>
        <dbReference type="PIRSR" id="PIRSR038455-1"/>
    </source>
</evidence>
<evidence type="ECO:0000256" key="11">
    <source>
        <dbReference type="ARBA" id="ARBA00025746"/>
    </source>
</evidence>
<evidence type="ECO:0000313" key="21">
    <source>
        <dbReference type="Proteomes" id="UP000078463"/>
    </source>
</evidence>
<dbReference type="SUPFAM" id="SSF46626">
    <property type="entry name" value="Cytochrome c"/>
    <property type="match status" value="2"/>
</dbReference>